<dbReference type="InterPro" id="IPR011989">
    <property type="entry name" value="ARM-like"/>
</dbReference>
<dbReference type="VEuPathDB" id="TriTrypDB:TcYC6_0077970"/>
<name>A0A2V2WK96_TRYCR</name>
<dbReference type="InterPro" id="IPR016024">
    <property type="entry name" value="ARM-type_fold"/>
</dbReference>
<accession>A0A2V2WK96</accession>
<protein>
    <submittedName>
        <fullName evidence="1">Uncharacterized protein</fullName>
    </submittedName>
</protein>
<gene>
    <name evidence="1" type="ORF">C3747_94g173</name>
</gene>
<dbReference type="VEuPathDB" id="TriTrypDB:TcCL_ESM06658"/>
<dbReference type="VEuPathDB" id="TriTrypDB:BCY84_02803"/>
<dbReference type="EMBL" id="PRFC01000094">
    <property type="protein sequence ID" value="PWV08089.1"/>
    <property type="molecule type" value="Genomic_DNA"/>
</dbReference>
<evidence type="ECO:0000313" key="1">
    <source>
        <dbReference type="EMBL" id="PWV08089.1"/>
    </source>
</evidence>
<evidence type="ECO:0000313" key="2">
    <source>
        <dbReference type="Proteomes" id="UP000246078"/>
    </source>
</evidence>
<dbReference type="VEuPathDB" id="TriTrypDB:C4B63_9g399"/>
<dbReference type="VEuPathDB" id="TriTrypDB:C4B63_9g400"/>
<dbReference type="VEuPathDB" id="TriTrypDB:C3747_94g173"/>
<dbReference type="VEuPathDB" id="TriTrypDB:ECC02_006967"/>
<proteinExistence type="predicted"/>
<organism evidence="1 2">
    <name type="scientific">Trypanosoma cruzi</name>
    <dbReference type="NCBI Taxonomy" id="5693"/>
    <lineage>
        <taxon>Eukaryota</taxon>
        <taxon>Discoba</taxon>
        <taxon>Euglenozoa</taxon>
        <taxon>Kinetoplastea</taxon>
        <taxon>Metakinetoplastina</taxon>
        <taxon>Trypanosomatida</taxon>
        <taxon>Trypanosomatidae</taxon>
        <taxon>Trypanosoma</taxon>
        <taxon>Schizotrypanum</taxon>
    </lineage>
</organism>
<dbReference type="VEuPathDB" id="TriTrypDB:TcBrA4_0101730"/>
<dbReference type="VEuPathDB" id="TriTrypDB:TCSYLVIO_000280"/>
<dbReference type="SMR" id="A0A2V2WK96"/>
<dbReference type="Gene3D" id="1.25.10.10">
    <property type="entry name" value="Leucine-rich Repeat Variant"/>
    <property type="match status" value="1"/>
</dbReference>
<dbReference type="Proteomes" id="UP000246078">
    <property type="component" value="Unassembled WGS sequence"/>
</dbReference>
<dbReference type="SUPFAM" id="SSF48371">
    <property type="entry name" value="ARM repeat"/>
    <property type="match status" value="1"/>
</dbReference>
<dbReference type="VEuPathDB" id="TriTrypDB:Tc_MARK_9509"/>
<dbReference type="OrthoDB" id="263698at2759"/>
<reference evidence="1 2" key="1">
    <citation type="journal article" date="2018" name="Microb. Genom.">
        <title>Expanding an expanded genome: long-read sequencing of Trypanosoma cruzi.</title>
        <authorList>
            <person name="Berna L."/>
            <person name="Rodriguez M."/>
            <person name="Chiribao M.L."/>
            <person name="Parodi-Talice A."/>
            <person name="Pita S."/>
            <person name="Rijo G."/>
            <person name="Alvarez-Valin F."/>
            <person name="Robello C."/>
        </authorList>
    </citation>
    <scope>NUCLEOTIDE SEQUENCE [LARGE SCALE GENOMIC DNA]</scope>
    <source>
        <strain evidence="1 2">TCC</strain>
    </source>
</reference>
<sequence length="1002" mass="109597">MGRRRAQQIMARLARQFPDQHKLLMREVERIEREVRRGGDATWLPDRCRALLQEVNSHRLLLPFLAQGCPSYLSTLLSRAGGCCGYEDADGAVLQLASAMAVSGARADTLMDGISKNFASCVALVFVDNTAVARLALSLFGWAVQLASDGERMASRLLCDDEFWRRLDSLWFSDGMCMSSSLLTAFLGLVRASCSVTSTARGAVVSRLKRLCALASVRDDVCVKDEVLQLLIVLRLTQTELDRGVDECLAMLTNLPTVDASQEGNVTETFSAALATGGDEVPVAALSAALDSLQRDQFDSAARVKDLDAIARLLFHSHAPSGMAAALLVLLPGALKAVFAAASGVDENVSACACTILACAIGGQEWAAPNSGKQTKRQARNHYKGFDVFYYKNCLVEHFFLLGGVVLLEDLLTDYSNSVVVGALQLLQSLIRFSDEGRDVILASKCIDILCEVMQDMSQDSNISLLVNDTEGESALLLVLKTITFLGGDAMRLLPESTLGCIGTIATEARTNAKVLEAAVSALTLLAEAYPLAATLVLDYEYMNTVLSLGENSSLSELDAVYLIGSLNIMAVIVARIPSSVTFEWIEIIVLASRRLQAWEESVPGYARAFWNTLLETVTASEDGGAYLFEDEEFIRLLCASLTRCCQIYLLKKEECHVNDEVKADTGDTKKNDEALKLLPLLVRVTRHVPKTEPRRLPLKECDLLEAIAFLIAASQDAASPDLLLELGLVLMTDDELCSSVLDVIAQAGPSVVPVLLRRMQLFFASTSESAPGTESVNSWEDFSAALVVLSGILERSEASHTRATLEAVAGLLTAALRFLDKFPLPFSLYAGLLSLLYNMLHLEDAVVKEVACQLWIKERLVELLSPLLCLLRGNGEERKLCGLVYDVVHRLYDAQTVSSLPFILQDKSFLLFATKHVLRDCEHPSCRLLLMRLSTAADFRRYMSETHGELYRAALKDVSADDGGENRKVLYASLLQCSDARAEEENMKTLEDCSGVAWDRR</sequence>
<dbReference type="AlphaFoldDB" id="A0A2V2WK96"/>
<dbReference type="VEuPathDB" id="TriTrypDB:TcCLB.510975.30"/>
<dbReference type="VEuPathDB" id="TriTrypDB:TCDM_10297"/>
<comment type="caution">
    <text evidence="1">The sequence shown here is derived from an EMBL/GenBank/DDBJ whole genome shotgun (WGS) entry which is preliminary data.</text>
</comment>
<dbReference type="VEuPathDB" id="TriTrypDB:TcG_08534"/>
<dbReference type="OMA" id="SCVTFEW"/>
<dbReference type="VEuPathDB" id="TriTrypDB:TcCLB.511189.90"/>